<dbReference type="InterPro" id="IPR054722">
    <property type="entry name" value="PolX-like_BBD"/>
</dbReference>
<keyword evidence="6" id="KW-1185">Reference proteome</keyword>
<evidence type="ECO:0000259" key="4">
    <source>
        <dbReference type="Pfam" id="PF22936"/>
    </source>
</evidence>
<dbReference type="EMBL" id="CACVBM020000610">
    <property type="protein sequence ID" value="CAA7021401.1"/>
    <property type="molecule type" value="Genomic_DNA"/>
</dbReference>
<gene>
    <name evidence="5" type="ORF">MERR_LOCUS8636</name>
</gene>
<feature type="compositionally biased region" description="Basic residues" evidence="1">
    <location>
        <begin position="1"/>
        <end position="12"/>
    </location>
</feature>
<dbReference type="SUPFAM" id="SSF53098">
    <property type="entry name" value="Ribonuclease H-like"/>
    <property type="match status" value="1"/>
</dbReference>
<evidence type="ECO:0000259" key="3">
    <source>
        <dbReference type="Pfam" id="PF14244"/>
    </source>
</evidence>
<evidence type="ECO:0008006" key="7">
    <source>
        <dbReference type="Google" id="ProtNLM"/>
    </source>
</evidence>
<feature type="domain" description="Retrotransposon Copia-like N-terminal" evidence="3">
    <location>
        <begin position="56"/>
        <end position="99"/>
    </location>
</feature>
<protein>
    <recommendedName>
        <fullName evidence="7">Retrotransposon Copia-like N-terminal domain-containing protein</fullName>
    </recommendedName>
</protein>
<evidence type="ECO:0000256" key="1">
    <source>
        <dbReference type="SAM" id="MobiDB-lite"/>
    </source>
</evidence>
<feature type="domain" description="Retrotransposon gag" evidence="2">
    <location>
        <begin position="117"/>
        <end position="224"/>
    </location>
</feature>
<organism evidence="5 6">
    <name type="scientific">Microthlaspi erraticum</name>
    <dbReference type="NCBI Taxonomy" id="1685480"/>
    <lineage>
        <taxon>Eukaryota</taxon>
        <taxon>Viridiplantae</taxon>
        <taxon>Streptophyta</taxon>
        <taxon>Embryophyta</taxon>
        <taxon>Tracheophyta</taxon>
        <taxon>Spermatophyta</taxon>
        <taxon>Magnoliopsida</taxon>
        <taxon>eudicotyledons</taxon>
        <taxon>Gunneridae</taxon>
        <taxon>Pentapetalae</taxon>
        <taxon>rosids</taxon>
        <taxon>malvids</taxon>
        <taxon>Brassicales</taxon>
        <taxon>Brassicaceae</taxon>
        <taxon>Coluteocarpeae</taxon>
        <taxon>Microthlaspi</taxon>
    </lineage>
</organism>
<accession>A0A6D2HZ39</accession>
<dbReference type="Pfam" id="PF14244">
    <property type="entry name" value="Retrotran_gag_3"/>
    <property type="match status" value="1"/>
</dbReference>
<dbReference type="Proteomes" id="UP000467841">
    <property type="component" value="Unassembled WGS sequence"/>
</dbReference>
<dbReference type="OrthoDB" id="7920740at2759"/>
<dbReference type="PANTHER" id="PTHR37610">
    <property type="entry name" value="CCHC-TYPE DOMAIN-CONTAINING PROTEIN"/>
    <property type="match status" value="1"/>
</dbReference>
<dbReference type="InterPro" id="IPR005162">
    <property type="entry name" value="Retrotrans_gag_dom"/>
</dbReference>
<dbReference type="Pfam" id="PF22936">
    <property type="entry name" value="Pol_BBD"/>
    <property type="match status" value="1"/>
</dbReference>
<reference evidence="5" key="1">
    <citation type="submission" date="2020-01" db="EMBL/GenBank/DDBJ databases">
        <authorList>
            <person name="Mishra B."/>
        </authorList>
    </citation>
    <scope>NUCLEOTIDE SEQUENCE [LARGE SCALE GENOMIC DNA]</scope>
</reference>
<dbReference type="PANTHER" id="PTHR37610:SF97">
    <property type="entry name" value="RETROTRANSPOSON GAG DOMAIN-CONTAINING PROTEIN"/>
    <property type="match status" value="1"/>
</dbReference>
<feature type="region of interest" description="Disordered" evidence="1">
    <location>
        <begin position="1"/>
        <end position="39"/>
    </location>
</feature>
<proteinExistence type="predicted"/>
<name>A0A6D2HZ39_9BRAS</name>
<dbReference type="AlphaFoldDB" id="A0A6D2HZ39"/>
<sequence length="562" mass="62534">MVIGRKVTRRTNRTTSSARKSATRKARDSSPEPDSPLTFTISPNSVHSPYYLTSGDNPGHSIISEVLDGSNYDNWRIAMNIALDAKNKLAFIDGSIVRPSESEQIFRIWSRCNSMVKSWILNSVSKEIYKSILRFSDASEIWKDLSTHFHITSLPRSYQLSQQIWSLNQGSMDLSTYYTKLKTLWNELDGTSCEKTCHTCDCCKSMAKKSDHAKVIKFLAGLNDSYVVVRSQIIMKKNVPTLSEIYNLLDQDHSQRTILPVQNASAFQVTVPDANPASANAASYQSPKPPRSTRPVVAQVTVPPAHNVAPERLNQLSKDQIQGVIDYFNAQLQPSINQLSEETSTSGGLITALPGMAFSSSTLHFVGALRATGNALNSDSWIIDSGATHHVCHDKCLFEMLSEDIHYSVTLPTGSGVQIAGIGSLKLSEHLVLKNMLYIPDFRLNLLSVSQLTKDLGYHVSFDSASCVIQDPIKGLMIGQGEEIANLYVLDVAFVPTVEGYRHFLNIVDDHTRATWVYLLRTKDEVLRVFPAFLTIVENQYKCSVKGVRSDDAQELKFVDLF</sequence>
<dbReference type="Pfam" id="PF03732">
    <property type="entry name" value="Retrotrans_gag"/>
    <property type="match status" value="1"/>
</dbReference>
<evidence type="ECO:0000313" key="5">
    <source>
        <dbReference type="EMBL" id="CAA7021401.1"/>
    </source>
</evidence>
<dbReference type="InterPro" id="IPR012337">
    <property type="entry name" value="RNaseH-like_sf"/>
</dbReference>
<dbReference type="InterPro" id="IPR029472">
    <property type="entry name" value="Copia-like_N"/>
</dbReference>
<evidence type="ECO:0000313" key="6">
    <source>
        <dbReference type="Proteomes" id="UP000467841"/>
    </source>
</evidence>
<comment type="caution">
    <text evidence="5">The sequence shown here is derived from an EMBL/GenBank/DDBJ whole genome shotgun (WGS) entry which is preliminary data.</text>
</comment>
<evidence type="ECO:0000259" key="2">
    <source>
        <dbReference type="Pfam" id="PF03732"/>
    </source>
</evidence>
<feature type="domain" description="Retrovirus-related Pol polyprotein from transposon TNT 1-94-like beta-barrel" evidence="4">
    <location>
        <begin position="381"/>
        <end position="454"/>
    </location>
</feature>